<evidence type="ECO:0000313" key="7">
    <source>
        <dbReference type="Proteomes" id="UP000822688"/>
    </source>
</evidence>
<protein>
    <recommendedName>
        <fullName evidence="5">Disease resistance N-terminal domain-containing protein</fullName>
    </recommendedName>
</protein>
<name>A0A8T0ILZ8_CERPU</name>
<keyword evidence="3" id="KW-0611">Plant defense</keyword>
<organism evidence="6 7">
    <name type="scientific">Ceratodon purpureus</name>
    <name type="common">Fire moss</name>
    <name type="synonym">Dicranum purpureum</name>
    <dbReference type="NCBI Taxonomy" id="3225"/>
    <lineage>
        <taxon>Eukaryota</taxon>
        <taxon>Viridiplantae</taxon>
        <taxon>Streptophyta</taxon>
        <taxon>Embryophyta</taxon>
        <taxon>Bryophyta</taxon>
        <taxon>Bryophytina</taxon>
        <taxon>Bryopsida</taxon>
        <taxon>Dicranidae</taxon>
        <taxon>Pseudoditrichales</taxon>
        <taxon>Ditrichaceae</taxon>
        <taxon>Ceratodon</taxon>
    </lineage>
</organism>
<keyword evidence="2" id="KW-0547">Nucleotide-binding</keyword>
<feature type="domain" description="Disease resistance N-terminal" evidence="5">
    <location>
        <begin position="9"/>
        <end position="101"/>
    </location>
</feature>
<dbReference type="GO" id="GO:0007166">
    <property type="term" value="P:cell surface receptor signaling pathway"/>
    <property type="evidence" value="ECO:0007669"/>
    <property type="project" value="InterPro"/>
</dbReference>
<dbReference type="AlphaFoldDB" id="A0A8T0ILZ8"/>
<evidence type="ECO:0000256" key="1">
    <source>
        <dbReference type="ARBA" id="ARBA00022737"/>
    </source>
</evidence>
<dbReference type="InterPro" id="IPR041118">
    <property type="entry name" value="Rx_N"/>
</dbReference>
<dbReference type="GO" id="GO:0000166">
    <property type="term" value="F:nucleotide binding"/>
    <property type="evidence" value="ECO:0007669"/>
    <property type="project" value="UniProtKB-KW"/>
</dbReference>
<sequence length="166" mass="19734">MIEEVITSIVTELIKALIPALIKIIRTAKQGRKEWQRLKDKLESIQPYVEQIEEQLRKLQRHDPDAEHNLKMVEKWLRELKEALEVATDEVHKFNTTSKFKRWFNYQLSESFIAQNNKITELAGDRLNISLHLTGMLMQVEQARCKCEEWPGWIEWALQGWRHLLS</sequence>
<keyword evidence="7" id="KW-1185">Reference proteome</keyword>
<accession>A0A8T0ILZ8</accession>
<dbReference type="Pfam" id="PF18052">
    <property type="entry name" value="Rx_N"/>
    <property type="match status" value="1"/>
</dbReference>
<dbReference type="InterPro" id="IPR036537">
    <property type="entry name" value="Adaptor_Cbl_N_dom_sf"/>
</dbReference>
<dbReference type="GO" id="GO:0006952">
    <property type="term" value="P:defense response"/>
    <property type="evidence" value="ECO:0007669"/>
    <property type="project" value="UniProtKB-KW"/>
</dbReference>
<dbReference type="EMBL" id="CM026423">
    <property type="protein sequence ID" value="KAG0583901.1"/>
    <property type="molecule type" value="Genomic_DNA"/>
</dbReference>
<comment type="caution">
    <text evidence="6">The sequence shown here is derived from an EMBL/GenBank/DDBJ whole genome shotgun (WGS) entry which is preliminary data.</text>
</comment>
<proteinExistence type="predicted"/>
<evidence type="ECO:0000256" key="3">
    <source>
        <dbReference type="ARBA" id="ARBA00022821"/>
    </source>
</evidence>
<evidence type="ECO:0000256" key="2">
    <source>
        <dbReference type="ARBA" id="ARBA00022741"/>
    </source>
</evidence>
<evidence type="ECO:0000256" key="4">
    <source>
        <dbReference type="SAM" id="Coils"/>
    </source>
</evidence>
<keyword evidence="1" id="KW-0677">Repeat</keyword>
<dbReference type="Proteomes" id="UP000822688">
    <property type="component" value="Chromosome 3"/>
</dbReference>
<evidence type="ECO:0000313" key="6">
    <source>
        <dbReference type="EMBL" id="KAG0583901.1"/>
    </source>
</evidence>
<evidence type="ECO:0000259" key="5">
    <source>
        <dbReference type="Pfam" id="PF18052"/>
    </source>
</evidence>
<reference evidence="6" key="1">
    <citation type="submission" date="2020-06" db="EMBL/GenBank/DDBJ databases">
        <title>WGS assembly of Ceratodon purpureus strain R40.</title>
        <authorList>
            <person name="Carey S.B."/>
            <person name="Jenkins J."/>
            <person name="Shu S."/>
            <person name="Lovell J.T."/>
            <person name="Sreedasyam A."/>
            <person name="Maumus F."/>
            <person name="Tiley G.P."/>
            <person name="Fernandez-Pozo N."/>
            <person name="Barry K."/>
            <person name="Chen C."/>
            <person name="Wang M."/>
            <person name="Lipzen A."/>
            <person name="Daum C."/>
            <person name="Saski C.A."/>
            <person name="Payton A.C."/>
            <person name="Mcbreen J.C."/>
            <person name="Conrad R.E."/>
            <person name="Kollar L.M."/>
            <person name="Olsson S."/>
            <person name="Huttunen S."/>
            <person name="Landis J.B."/>
            <person name="Wickett N.J."/>
            <person name="Johnson M.G."/>
            <person name="Rensing S.A."/>
            <person name="Grimwood J."/>
            <person name="Schmutz J."/>
            <person name="Mcdaniel S.F."/>
        </authorList>
    </citation>
    <scope>NUCLEOTIDE SEQUENCE</scope>
    <source>
        <strain evidence="6">R40</strain>
    </source>
</reference>
<dbReference type="Gene3D" id="1.20.930.20">
    <property type="entry name" value="Adaptor protein Cbl, N-terminal domain"/>
    <property type="match status" value="1"/>
</dbReference>
<feature type="coiled-coil region" evidence="4">
    <location>
        <begin position="49"/>
        <end position="97"/>
    </location>
</feature>
<keyword evidence="4" id="KW-0175">Coiled coil</keyword>
<gene>
    <name evidence="6" type="ORF">KC19_3G170200</name>
</gene>